<proteinExistence type="predicted"/>
<reference evidence="2 3" key="1">
    <citation type="journal article" date="2020" name="ISME J.">
        <title>Comparative genomics reveals insights into cyanobacterial evolution and habitat adaptation.</title>
        <authorList>
            <person name="Chen M.Y."/>
            <person name="Teng W.K."/>
            <person name="Zhao L."/>
            <person name="Hu C.X."/>
            <person name="Zhou Y.K."/>
            <person name="Han B.P."/>
            <person name="Song L.R."/>
            <person name="Shu W.S."/>
        </authorList>
    </citation>
    <scope>NUCLEOTIDE SEQUENCE [LARGE SCALE GENOMIC DNA]</scope>
    <source>
        <strain evidence="2 3">FACHB-838</strain>
    </source>
</reference>
<evidence type="ECO:0000313" key="2">
    <source>
        <dbReference type="EMBL" id="MBD2529785.1"/>
    </source>
</evidence>
<dbReference type="Pfam" id="PF13808">
    <property type="entry name" value="DDE_Tnp_1_assoc"/>
    <property type="match status" value="1"/>
</dbReference>
<feature type="domain" description="H repeat-associated protein N-terminal" evidence="1">
    <location>
        <begin position="14"/>
        <end position="78"/>
    </location>
</feature>
<sequence>MKASTAVSEIEIIKAFADIKDPRRRAGQRHNLPLCLALFTLAIAAENKGFLAIGDWILSYREPLIDLFQPPKNRLPTYIALCVVPYYT</sequence>
<dbReference type="RefSeq" id="WP_190940361.1">
    <property type="nucleotide sequence ID" value="NZ_JACJSI010000013.1"/>
</dbReference>
<evidence type="ECO:0000313" key="3">
    <source>
        <dbReference type="Proteomes" id="UP000623440"/>
    </source>
</evidence>
<comment type="caution">
    <text evidence="2">The sequence shown here is derived from an EMBL/GenBank/DDBJ whole genome shotgun (WGS) entry which is preliminary data.</text>
</comment>
<evidence type="ECO:0000259" key="1">
    <source>
        <dbReference type="Pfam" id="PF13808"/>
    </source>
</evidence>
<protein>
    <submittedName>
        <fullName evidence="2">Transposase family protein</fullName>
    </submittedName>
</protein>
<dbReference type="InterPro" id="IPR032806">
    <property type="entry name" value="YbfD_N"/>
</dbReference>
<name>A0ABR8DNP0_9NOSO</name>
<keyword evidence="3" id="KW-1185">Reference proteome</keyword>
<organism evidence="2 3">
    <name type="scientific">Nostoc flagelliforme FACHB-838</name>
    <dbReference type="NCBI Taxonomy" id="2692904"/>
    <lineage>
        <taxon>Bacteria</taxon>
        <taxon>Bacillati</taxon>
        <taxon>Cyanobacteriota</taxon>
        <taxon>Cyanophyceae</taxon>
        <taxon>Nostocales</taxon>
        <taxon>Nostocaceae</taxon>
        <taxon>Nostoc</taxon>
    </lineage>
</organism>
<gene>
    <name evidence="2" type="ORF">H6G97_09485</name>
</gene>
<dbReference type="Proteomes" id="UP000623440">
    <property type="component" value="Unassembled WGS sequence"/>
</dbReference>
<accession>A0ABR8DNP0</accession>
<dbReference type="EMBL" id="JACJSI010000013">
    <property type="protein sequence ID" value="MBD2529785.1"/>
    <property type="molecule type" value="Genomic_DNA"/>
</dbReference>